<reference evidence="1" key="2">
    <citation type="journal article" date="2020" name="Nat. Commun.">
        <title>Large-scale genome sequencing of mycorrhizal fungi provides insights into the early evolution of symbiotic traits.</title>
        <authorList>
            <person name="Miyauchi S."/>
            <person name="Kiss E."/>
            <person name="Kuo A."/>
            <person name="Drula E."/>
            <person name="Kohler A."/>
            <person name="Sanchez-Garcia M."/>
            <person name="Morin E."/>
            <person name="Andreopoulos B."/>
            <person name="Barry K.W."/>
            <person name="Bonito G."/>
            <person name="Buee M."/>
            <person name="Carver A."/>
            <person name="Chen C."/>
            <person name="Cichocki N."/>
            <person name="Clum A."/>
            <person name="Culley D."/>
            <person name="Crous P.W."/>
            <person name="Fauchery L."/>
            <person name="Girlanda M."/>
            <person name="Hayes R.D."/>
            <person name="Keri Z."/>
            <person name="LaButti K."/>
            <person name="Lipzen A."/>
            <person name="Lombard V."/>
            <person name="Magnuson J."/>
            <person name="Maillard F."/>
            <person name="Murat C."/>
            <person name="Nolan M."/>
            <person name="Ohm R.A."/>
            <person name="Pangilinan J."/>
            <person name="Pereira M.F."/>
            <person name="Perotto S."/>
            <person name="Peter M."/>
            <person name="Pfister S."/>
            <person name="Riley R."/>
            <person name="Sitrit Y."/>
            <person name="Stielow J.B."/>
            <person name="Szollosi G."/>
            <person name="Zifcakova L."/>
            <person name="Stursova M."/>
            <person name="Spatafora J.W."/>
            <person name="Tedersoo L."/>
            <person name="Vaario L.M."/>
            <person name="Yamada A."/>
            <person name="Yan M."/>
            <person name="Wang P."/>
            <person name="Xu J."/>
            <person name="Bruns T."/>
            <person name="Baldrian P."/>
            <person name="Vilgalys R."/>
            <person name="Dunand C."/>
            <person name="Henrissat B."/>
            <person name="Grigoriev I.V."/>
            <person name="Hibbett D."/>
            <person name="Nagy L.G."/>
            <person name="Martin F.M."/>
        </authorList>
    </citation>
    <scope>NUCLEOTIDE SEQUENCE</scope>
    <source>
        <strain evidence="1">P2</strain>
    </source>
</reference>
<dbReference type="EMBL" id="MU117979">
    <property type="protein sequence ID" value="KAF9650940.1"/>
    <property type="molecule type" value="Genomic_DNA"/>
</dbReference>
<evidence type="ECO:0000313" key="2">
    <source>
        <dbReference type="Proteomes" id="UP000886501"/>
    </source>
</evidence>
<name>A0ACB6ZNF2_THEGA</name>
<protein>
    <submittedName>
        <fullName evidence="1">N-anthranilate isomerase</fullName>
    </submittedName>
</protein>
<gene>
    <name evidence="1" type="ORF">BDM02DRAFT_1001249</name>
</gene>
<organism evidence="1 2">
    <name type="scientific">Thelephora ganbajun</name>
    <name type="common">Ganba fungus</name>
    <dbReference type="NCBI Taxonomy" id="370292"/>
    <lineage>
        <taxon>Eukaryota</taxon>
        <taxon>Fungi</taxon>
        <taxon>Dikarya</taxon>
        <taxon>Basidiomycota</taxon>
        <taxon>Agaricomycotina</taxon>
        <taxon>Agaricomycetes</taxon>
        <taxon>Thelephorales</taxon>
        <taxon>Thelephoraceae</taxon>
        <taxon>Thelephora</taxon>
    </lineage>
</organism>
<accession>A0ACB6ZNF2</accession>
<keyword evidence="1" id="KW-0413">Isomerase</keyword>
<evidence type="ECO:0000313" key="1">
    <source>
        <dbReference type="EMBL" id="KAF9650940.1"/>
    </source>
</evidence>
<proteinExistence type="predicted"/>
<dbReference type="Proteomes" id="UP000886501">
    <property type="component" value="Unassembled WGS sequence"/>
</dbReference>
<sequence>MVPPGHRPRTPHHPGRDLPAARPRITIKQSTPTVTTTENGKNKKPLLPELTAPIEVLMIDNFDSFAYNLYQYISLLGVSVTVIRNDAITPEDFPKLNIKYLVISPGPGHPSTDGGVSQDAIKYFMGRVPVLGVCMGLECLVDVFGGEIEYAGEIMHGKVSRVRHDGRGCFKDIPQGIKSIRYHSLSANVNNFPRDLAITATTEESGVIMGVRHRKYTLESVQYHPESILSESGDKLFANFLALRGGTWDENPSFRVQDPNLPPFEVEIIKGIAPTKEQQRKVPSILDKIYSQRLKDVDMAKSTPGTSPHDLSTLLKLNLAPPQIDFVKRMKVRSPALMAEIKRASPSKGPISMSANAAQQALDYALSGVSAISVLTEPTWFKGSLLDMYLARQAVDSLTNRPAILRKDFILDEYQISEARLHGADTVLLIVSMLPLGRLQVLYDFSLSLGMEPLVEVNNGKEMEIALSIGAKVIGVNNRNLHSFDVDMGTTTRLVDMVRGRDVTLCALSGITGPEDVRMYTAQGVRGVLIGEALMRAGNTRKFIRELLDIPEALLSSSVPADHRPSPLVKVCGIRTEQEAVDARDAGVDLLGLMFVQKSRRRVGYEEAKRISSRIRSERLASPSLARSGSHPEQSPSSTAIVDVDPATNNEPWFTTQSRRLSKAISASGAGPLLVGVFQDQPLEFILQTVAETQLDIVQLHGNEPVEWSKHIPVPVIKVFHIKAASPISSSVAGVDPGLLRGLRRPGLNEFVLLDSVHDGPESGGLSGGSGKIVDWDLAKAVVELGEIDSGLDGDATSATSLGTVGGRMPIILAGGLTPGNVAEAISRVKPWAVDVSGGVENEDGTGKDLEKVRAFAQAVRCS</sequence>
<keyword evidence="2" id="KW-1185">Reference proteome</keyword>
<reference evidence="1" key="1">
    <citation type="submission" date="2019-10" db="EMBL/GenBank/DDBJ databases">
        <authorList>
            <consortium name="DOE Joint Genome Institute"/>
            <person name="Kuo A."/>
            <person name="Miyauchi S."/>
            <person name="Kiss E."/>
            <person name="Drula E."/>
            <person name="Kohler A."/>
            <person name="Sanchez-Garcia M."/>
            <person name="Andreopoulos B."/>
            <person name="Barry K.W."/>
            <person name="Bonito G."/>
            <person name="Buee M."/>
            <person name="Carver A."/>
            <person name="Chen C."/>
            <person name="Cichocki N."/>
            <person name="Clum A."/>
            <person name="Culley D."/>
            <person name="Crous P.W."/>
            <person name="Fauchery L."/>
            <person name="Girlanda M."/>
            <person name="Hayes R."/>
            <person name="Keri Z."/>
            <person name="Labutti K."/>
            <person name="Lipzen A."/>
            <person name="Lombard V."/>
            <person name="Magnuson J."/>
            <person name="Maillard F."/>
            <person name="Morin E."/>
            <person name="Murat C."/>
            <person name="Nolan M."/>
            <person name="Ohm R."/>
            <person name="Pangilinan J."/>
            <person name="Pereira M."/>
            <person name="Perotto S."/>
            <person name="Peter M."/>
            <person name="Riley R."/>
            <person name="Sitrit Y."/>
            <person name="Stielow B."/>
            <person name="Szollosi G."/>
            <person name="Zifcakova L."/>
            <person name="Stursova M."/>
            <person name="Spatafora J.W."/>
            <person name="Tedersoo L."/>
            <person name="Vaario L.-M."/>
            <person name="Yamada A."/>
            <person name="Yan M."/>
            <person name="Wang P."/>
            <person name="Xu J."/>
            <person name="Bruns T."/>
            <person name="Baldrian P."/>
            <person name="Vilgalys R."/>
            <person name="Henrissat B."/>
            <person name="Grigoriev I.V."/>
            <person name="Hibbett D."/>
            <person name="Nagy L.G."/>
            <person name="Martin F.M."/>
        </authorList>
    </citation>
    <scope>NUCLEOTIDE SEQUENCE</scope>
    <source>
        <strain evidence="1">P2</strain>
    </source>
</reference>
<comment type="caution">
    <text evidence="1">The sequence shown here is derived from an EMBL/GenBank/DDBJ whole genome shotgun (WGS) entry which is preliminary data.</text>
</comment>